<dbReference type="InterPro" id="IPR011037">
    <property type="entry name" value="Pyrv_Knase-like_insert_dom_sf"/>
</dbReference>
<dbReference type="Proteomes" id="UP000238350">
    <property type="component" value="Unassembled WGS sequence"/>
</dbReference>
<dbReference type="GO" id="GO:0030151">
    <property type="term" value="F:molybdenum ion binding"/>
    <property type="evidence" value="ECO:0007669"/>
    <property type="project" value="InterPro"/>
</dbReference>
<dbReference type="GO" id="GO:0030170">
    <property type="term" value="F:pyridoxal phosphate binding"/>
    <property type="evidence" value="ECO:0007669"/>
    <property type="project" value="InterPro"/>
</dbReference>
<dbReference type="InterPro" id="IPR015421">
    <property type="entry name" value="PyrdxlP-dep_Trfase_major"/>
</dbReference>
<dbReference type="InterPro" id="IPR015424">
    <property type="entry name" value="PyrdxlP-dep_Trfase"/>
</dbReference>
<dbReference type="PANTHER" id="PTHR14237:SF80">
    <property type="entry name" value="MOLYBDENUM COFACTOR SULFURASE"/>
    <property type="match status" value="1"/>
</dbReference>
<dbReference type="InterPro" id="IPR015422">
    <property type="entry name" value="PyrdxlP-dep_Trfase_small"/>
</dbReference>
<organism evidence="3 4">
    <name type="scientific">Wickerhamiella sorbophila</name>
    <dbReference type="NCBI Taxonomy" id="45607"/>
    <lineage>
        <taxon>Eukaryota</taxon>
        <taxon>Fungi</taxon>
        <taxon>Dikarya</taxon>
        <taxon>Ascomycota</taxon>
        <taxon>Saccharomycotina</taxon>
        <taxon>Dipodascomycetes</taxon>
        <taxon>Dipodascales</taxon>
        <taxon>Trichomonascaceae</taxon>
        <taxon>Wickerhamiella</taxon>
    </lineage>
</organism>
<evidence type="ECO:0000259" key="2">
    <source>
        <dbReference type="PROSITE" id="PS51340"/>
    </source>
</evidence>
<dbReference type="PROSITE" id="PS51340">
    <property type="entry name" value="MOSC"/>
    <property type="match status" value="1"/>
</dbReference>
<dbReference type="SUPFAM" id="SSF50800">
    <property type="entry name" value="PK beta-barrel domain-like"/>
    <property type="match status" value="1"/>
</dbReference>
<dbReference type="RefSeq" id="XP_024666260.1">
    <property type="nucleotide sequence ID" value="XM_024810492.1"/>
</dbReference>
<protein>
    <submittedName>
        <fullName evidence="3">Molybdenum cofactor sulfurase</fullName>
    </submittedName>
</protein>
<dbReference type="Gene3D" id="3.90.1150.10">
    <property type="entry name" value="Aspartate Aminotransferase, domain 1"/>
    <property type="match status" value="2"/>
</dbReference>
<evidence type="ECO:0000313" key="4">
    <source>
        <dbReference type="Proteomes" id="UP000238350"/>
    </source>
</evidence>
<dbReference type="SUPFAM" id="SSF53383">
    <property type="entry name" value="PLP-dependent transferases"/>
    <property type="match status" value="1"/>
</dbReference>
<dbReference type="STRING" id="45607.A0A2T0FMW8"/>
<gene>
    <name evidence="3" type="ORF">B9G98_03935</name>
</gene>
<dbReference type="GO" id="GO:0008265">
    <property type="term" value="F:molybdenum cofactor sulfurtransferase activity"/>
    <property type="evidence" value="ECO:0007669"/>
    <property type="project" value="TreeGrafter"/>
</dbReference>
<dbReference type="InterPro" id="IPR005302">
    <property type="entry name" value="MoCF_Sase_C"/>
</dbReference>
<dbReference type="AlphaFoldDB" id="A0A2T0FMW8"/>
<accession>A0A2T0FMW8</accession>
<dbReference type="InterPro" id="IPR005303">
    <property type="entry name" value="MOCOS_middle"/>
</dbReference>
<dbReference type="EMBL" id="NDIQ01000022">
    <property type="protein sequence ID" value="PRT56315.1"/>
    <property type="molecule type" value="Genomic_DNA"/>
</dbReference>
<dbReference type="Pfam" id="PF00266">
    <property type="entry name" value="Aminotran_5"/>
    <property type="match status" value="2"/>
</dbReference>
<proteinExistence type="predicted"/>
<sequence length="685" mass="75665">MRDYAAHLGEIRESEYPAAKGYLDNAASPLYAKSIVMESAKTLIENPLVNPHSHSRWGTETANMVGSVRKKVLALFNASEKDYAIVFTSNATAAAKLVGECLRNSHYAFLRDSHTSLVGLRSLAASYEVLDEIGRRNYENTVVSFPLQSNFDGQRYPEDWIKHIAHGGGLSLVDLAAYCATTIPDLSEIKPDFAVLSFYKIFGLPDLGALIVKRGAATHELLSQRRYFGGGTVAVVTAEKNFMIRSIDISTSLEDGTLPFHSILMLGVAIKEFKRIFGSFEAISNHTQKIALYCRDQLNKTGLVDIISPKNSGPVVTFTLKHGGYRDLELILSEFKVQLRTGTLCNIGAFVKHSEFTEEDLIRNHIQYGKTCNDGHDILDGHHTGVVRASFGPYTSTEDVDMLAKCIVEFFSEGELLQRPIPCSYGTVTELVIYPIKSCAGTKVSETIITSAGLKWDREFCLVGLEDGKILRLKRFPKMALLRSRVDEGERKLHIQFQNKHATVALDVVHWSDHENADGESCSKTSDLIWNHDPELIRFLSSAIGTSCTLAKAAPSERFAKENKEQALANSSPLLFVSQSSSHELGINHDVFRGNIIFTAPAFAEDSWRGVTINGSPYSFSSPCQRCNMICFTPDGSSDATPYLILTKHRKTHGKIYFGQLGELLKRDGTAIVKVGDALNPILPI</sequence>
<dbReference type="GO" id="GO:0006777">
    <property type="term" value="P:Mo-molybdopterin cofactor biosynthetic process"/>
    <property type="evidence" value="ECO:0007669"/>
    <property type="project" value="UniProtKB-KW"/>
</dbReference>
<evidence type="ECO:0000256" key="1">
    <source>
        <dbReference type="ARBA" id="ARBA00023150"/>
    </source>
</evidence>
<dbReference type="GeneID" id="36517683"/>
<dbReference type="InterPro" id="IPR000192">
    <property type="entry name" value="Aminotrans_V_dom"/>
</dbReference>
<dbReference type="PANTHER" id="PTHR14237">
    <property type="entry name" value="MOLYBDOPTERIN COFACTOR SULFURASE MOSC"/>
    <property type="match status" value="1"/>
</dbReference>
<evidence type="ECO:0000313" key="3">
    <source>
        <dbReference type="EMBL" id="PRT56315.1"/>
    </source>
</evidence>
<feature type="domain" description="MOSC" evidence="2">
    <location>
        <begin position="548"/>
        <end position="682"/>
    </location>
</feature>
<dbReference type="Gene3D" id="1.10.260.50">
    <property type="match status" value="1"/>
</dbReference>
<name>A0A2T0FMW8_9ASCO</name>
<dbReference type="OrthoDB" id="10264306at2759"/>
<dbReference type="Pfam" id="PF03476">
    <property type="entry name" value="MOSC_N"/>
    <property type="match status" value="1"/>
</dbReference>
<comment type="caution">
    <text evidence="3">The sequence shown here is derived from an EMBL/GenBank/DDBJ whole genome shotgun (WGS) entry which is preliminary data.</text>
</comment>
<keyword evidence="4" id="KW-1185">Reference proteome</keyword>
<dbReference type="Pfam" id="PF03473">
    <property type="entry name" value="MOSC"/>
    <property type="match status" value="1"/>
</dbReference>
<keyword evidence="1" id="KW-0501">Molybdenum cofactor biosynthesis</keyword>
<dbReference type="SUPFAM" id="SSF141673">
    <property type="entry name" value="MOSC N-terminal domain-like"/>
    <property type="match status" value="1"/>
</dbReference>
<dbReference type="Gene3D" id="3.40.640.10">
    <property type="entry name" value="Type I PLP-dependent aspartate aminotransferase-like (Major domain)"/>
    <property type="match status" value="2"/>
</dbReference>
<reference evidence="3 4" key="1">
    <citation type="submission" date="2017-04" db="EMBL/GenBank/DDBJ databases">
        <title>Genome sequencing of [Candida] sorbophila.</title>
        <authorList>
            <person name="Ahn J.O."/>
        </authorList>
    </citation>
    <scope>NUCLEOTIDE SEQUENCE [LARGE SCALE GENOMIC DNA]</scope>
    <source>
        <strain evidence="3 4">DS02</strain>
    </source>
</reference>